<keyword evidence="7" id="KW-0325">Glycoprotein</keyword>
<feature type="region of interest" description="Disordered" evidence="9">
    <location>
        <begin position="113"/>
        <end position="132"/>
    </location>
</feature>
<evidence type="ECO:0000256" key="2">
    <source>
        <dbReference type="ARBA" id="ARBA00022553"/>
    </source>
</evidence>
<keyword evidence="3 10" id="KW-0812">Transmembrane</keyword>
<evidence type="ECO:0000256" key="8">
    <source>
        <dbReference type="ARBA" id="ARBA00037847"/>
    </source>
</evidence>
<keyword evidence="2" id="KW-0597">Phosphoprotein</keyword>
<keyword evidence="4 10" id="KW-1133">Transmembrane helix</keyword>
<dbReference type="STRING" id="303518.ENSPNYP00000008420"/>
<evidence type="ECO:0000256" key="6">
    <source>
        <dbReference type="ARBA" id="ARBA00023157"/>
    </source>
</evidence>
<dbReference type="GO" id="GO:0012505">
    <property type="term" value="C:endomembrane system"/>
    <property type="evidence" value="ECO:0007669"/>
    <property type="project" value="UniProtKB-SubCell"/>
</dbReference>
<keyword evidence="6" id="KW-1015">Disulfide bond</keyword>
<dbReference type="Pfam" id="PF05279">
    <property type="entry name" value="Asp-B-Hydro_N"/>
    <property type="match status" value="1"/>
</dbReference>
<dbReference type="GO" id="GO:0016020">
    <property type="term" value="C:membrane"/>
    <property type="evidence" value="ECO:0007669"/>
    <property type="project" value="UniProtKB-SubCell"/>
</dbReference>
<evidence type="ECO:0000259" key="11">
    <source>
        <dbReference type="Pfam" id="PF05279"/>
    </source>
</evidence>
<evidence type="ECO:0000256" key="5">
    <source>
        <dbReference type="ARBA" id="ARBA00023136"/>
    </source>
</evidence>
<proteinExistence type="predicted"/>
<sequence>MKCDCVLSLNPVFVTLCVFYYLFVLHADKAKGLQINLSEALQGKLVAYDTDGDGDFDVEDAKVLLGKLIKLRFTGESQVLDWLEEVEEGGSDWLNGFFTFLYGLINPLEPLEEEEGEHTEAVRGRRQAKDDGNQGQKIVIVGLHNQ</sequence>
<reference evidence="12" key="1">
    <citation type="submission" date="2023-09" db="UniProtKB">
        <authorList>
            <consortium name="Ensembl"/>
        </authorList>
    </citation>
    <scope>IDENTIFICATION</scope>
</reference>
<dbReference type="AlphaFoldDB" id="A0A3B4FCW7"/>
<feature type="compositionally biased region" description="Basic and acidic residues" evidence="9">
    <location>
        <begin position="118"/>
        <end position="132"/>
    </location>
</feature>
<accession>A0A3B4FCW7</accession>
<comment type="subcellular location">
    <subcellularLocation>
        <location evidence="8">Endomembrane system</location>
        <topology evidence="8">Single-pass membrane protein</topology>
    </subcellularLocation>
    <subcellularLocation>
        <location evidence="1">Membrane</location>
        <topology evidence="1">Single-pass type II membrane protein</topology>
    </subcellularLocation>
</comment>
<dbReference type="GeneTree" id="ENSGT00940000156304"/>
<name>A0A3B4FCW7_9CICH</name>
<feature type="domain" description="Aspartyl beta-hydroxylase/Triadin" evidence="11">
    <location>
        <begin position="39"/>
        <end position="66"/>
    </location>
</feature>
<dbReference type="Ensembl" id="ENSPNYT00000008621.1">
    <property type="protein sequence ID" value="ENSPNYP00000008420.1"/>
    <property type="gene ID" value="ENSPNYG00000006440.1"/>
</dbReference>
<feature type="transmembrane region" description="Helical" evidence="10">
    <location>
        <begin position="6"/>
        <end position="25"/>
    </location>
</feature>
<evidence type="ECO:0000313" key="12">
    <source>
        <dbReference type="Ensembl" id="ENSPNYP00000008420.1"/>
    </source>
</evidence>
<evidence type="ECO:0000256" key="1">
    <source>
        <dbReference type="ARBA" id="ARBA00004606"/>
    </source>
</evidence>
<evidence type="ECO:0000256" key="9">
    <source>
        <dbReference type="SAM" id="MobiDB-lite"/>
    </source>
</evidence>
<protein>
    <recommendedName>
        <fullName evidence="11">Aspartyl beta-hydroxylase/Triadin domain-containing protein</fullName>
    </recommendedName>
</protein>
<keyword evidence="5 10" id="KW-0472">Membrane</keyword>
<evidence type="ECO:0000256" key="10">
    <source>
        <dbReference type="SAM" id="Phobius"/>
    </source>
</evidence>
<dbReference type="InterPro" id="IPR007943">
    <property type="entry name" value="Asp-B-hydro/Triadin_dom"/>
</dbReference>
<evidence type="ECO:0000256" key="7">
    <source>
        <dbReference type="ARBA" id="ARBA00023180"/>
    </source>
</evidence>
<organism evidence="12">
    <name type="scientific">Pundamilia nyererei</name>
    <dbReference type="NCBI Taxonomy" id="303518"/>
    <lineage>
        <taxon>Eukaryota</taxon>
        <taxon>Metazoa</taxon>
        <taxon>Chordata</taxon>
        <taxon>Craniata</taxon>
        <taxon>Vertebrata</taxon>
        <taxon>Euteleostomi</taxon>
        <taxon>Actinopterygii</taxon>
        <taxon>Neopterygii</taxon>
        <taxon>Teleostei</taxon>
        <taxon>Neoteleostei</taxon>
        <taxon>Acanthomorphata</taxon>
        <taxon>Ovalentaria</taxon>
        <taxon>Cichlomorphae</taxon>
        <taxon>Cichliformes</taxon>
        <taxon>Cichlidae</taxon>
        <taxon>African cichlids</taxon>
        <taxon>Pseudocrenilabrinae</taxon>
        <taxon>Haplochromini</taxon>
        <taxon>Pundamilia</taxon>
    </lineage>
</organism>
<evidence type="ECO:0000256" key="3">
    <source>
        <dbReference type="ARBA" id="ARBA00022692"/>
    </source>
</evidence>
<evidence type="ECO:0000256" key="4">
    <source>
        <dbReference type="ARBA" id="ARBA00022989"/>
    </source>
</evidence>